<keyword evidence="3" id="KW-0645">Protease</keyword>
<dbReference type="PROSITE" id="PS50600">
    <property type="entry name" value="ULP_PROTEASE"/>
    <property type="match status" value="1"/>
</dbReference>
<dbReference type="InterPro" id="IPR003653">
    <property type="entry name" value="Peptidase_C48_C"/>
</dbReference>
<feature type="compositionally biased region" description="Basic residues" evidence="6">
    <location>
        <begin position="213"/>
        <end position="223"/>
    </location>
</feature>
<dbReference type="RefSeq" id="XP_070853755.1">
    <property type="nucleotide sequence ID" value="XM_070997654.1"/>
</dbReference>
<feature type="compositionally biased region" description="Polar residues" evidence="6">
    <location>
        <begin position="246"/>
        <end position="255"/>
    </location>
</feature>
<feature type="compositionally biased region" description="Polar residues" evidence="6">
    <location>
        <begin position="192"/>
        <end position="206"/>
    </location>
</feature>
<dbReference type="GO" id="GO:0005737">
    <property type="term" value="C:cytoplasm"/>
    <property type="evidence" value="ECO:0007669"/>
    <property type="project" value="TreeGrafter"/>
</dbReference>
<organism evidence="8 9">
    <name type="scientific">Drosophila suzukii</name>
    <name type="common">Spotted-wing drosophila fruit fly</name>
    <dbReference type="NCBI Taxonomy" id="28584"/>
    <lineage>
        <taxon>Eukaryota</taxon>
        <taxon>Metazoa</taxon>
        <taxon>Ecdysozoa</taxon>
        <taxon>Arthropoda</taxon>
        <taxon>Hexapoda</taxon>
        <taxon>Insecta</taxon>
        <taxon>Pterygota</taxon>
        <taxon>Neoptera</taxon>
        <taxon>Endopterygota</taxon>
        <taxon>Diptera</taxon>
        <taxon>Brachycera</taxon>
        <taxon>Muscomorpha</taxon>
        <taxon>Ephydroidea</taxon>
        <taxon>Drosophilidae</taxon>
        <taxon>Drosophila</taxon>
        <taxon>Sophophora</taxon>
    </lineage>
</organism>
<protein>
    <submittedName>
        <fullName evidence="9 10">Uncharacterized protein pira</fullName>
    </submittedName>
</protein>
<feature type="region of interest" description="Disordered" evidence="6">
    <location>
        <begin position="453"/>
        <end position="472"/>
    </location>
</feature>
<keyword evidence="2" id="KW-0597">Phosphoprotein</keyword>
<dbReference type="GeneID" id="108005406"/>
<dbReference type="Proteomes" id="UP001652628">
    <property type="component" value="Chromosome X"/>
</dbReference>
<dbReference type="GO" id="GO:0070139">
    <property type="term" value="F:SUMO-specific endopeptidase activity"/>
    <property type="evidence" value="ECO:0007669"/>
    <property type="project" value="TreeGrafter"/>
</dbReference>
<evidence type="ECO:0000256" key="1">
    <source>
        <dbReference type="ARBA" id="ARBA00005234"/>
    </source>
</evidence>
<feature type="compositionally biased region" description="Basic and acidic residues" evidence="6">
    <location>
        <begin position="226"/>
        <end position="242"/>
    </location>
</feature>
<evidence type="ECO:0000313" key="9">
    <source>
        <dbReference type="RefSeq" id="XP_016924158.2"/>
    </source>
</evidence>
<dbReference type="Gene3D" id="1.10.418.20">
    <property type="match status" value="1"/>
</dbReference>
<dbReference type="PANTHER" id="PTHR46896">
    <property type="entry name" value="SENTRIN-SPECIFIC PROTEASE"/>
    <property type="match status" value="1"/>
</dbReference>
<feature type="compositionally biased region" description="Basic and acidic residues" evidence="6">
    <location>
        <begin position="344"/>
        <end position="356"/>
    </location>
</feature>
<reference evidence="9 10" key="1">
    <citation type="submission" date="2025-05" db="UniProtKB">
        <authorList>
            <consortium name="RefSeq"/>
        </authorList>
    </citation>
    <scope>IDENTIFICATION</scope>
</reference>
<feature type="compositionally biased region" description="Polar residues" evidence="6">
    <location>
        <begin position="171"/>
        <end position="183"/>
    </location>
</feature>
<name>A0AB39YY18_DROSZ</name>
<dbReference type="GO" id="GO:0016926">
    <property type="term" value="P:protein desumoylation"/>
    <property type="evidence" value="ECO:0007669"/>
    <property type="project" value="TreeGrafter"/>
</dbReference>
<dbReference type="SUPFAM" id="SSF54001">
    <property type="entry name" value="Cysteine proteinases"/>
    <property type="match status" value="1"/>
</dbReference>
<evidence type="ECO:0000256" key="5">
    <source>
        <dbReference type="ARBA" id="ARBA00022801"/>
    </source>
</evidence>
<feature type="region of interest" description="Disordered" evidence="6">
    <location>
        <begin position="145"/>
        <end position="377"/>
    </location>
</feature>
<dbReference type="AlphaFoldDB" id="A0AB39YY18"/>
<evidence type="ECO:0000313" key="10">
    <source>
        <dbReference type="RefSeq" id="XP_070853755.1"/>
    </source>
</evidence>
<evidence type="ECO:0000256" key="2">
    <source>
        <dbReference type="ARBA" id="ARBA00022553"/>
    </source>
</evidence>
<dbReference type="Pfam" id="PF02902">
    <property type="entry name" value="Peptidase_C48"/>
    <property type="match status" value="1"/>
</dbReference>
<feature type="region of interest" description="Disordered" evidence="6">
    <location>
        <begin position="501"/>
        <end position="526"/>
    </location>
</feature>
<dbReference type="CTD" id="32229"/>
<dbReference type="GO" id="GO:0005634">
    <property type="term" value="C:nucleus"/>
    <property type="evidence" value="ECO:0007669"/>
    <property type="project" value="TreeGrafter"/>
</dbReference>
<dbReference type="PANTHER" id="PTHR46896:SF3">
    <property type="entry name" value="FI06413P-RELATED"/>
    <property type="match status" value="1"/>
</dbReference>
<evidence type="ECO:0000259" key="7">
    <source>
        <dbReference type="PROSITE" id="PS50600"/>
    </source>
</evidence>
<proteinExistence type="inferred from homology"/>
<dbReference type="GO" id="GO:0006508">
    <property type="term" value="P:proteolysis"/>
    <property type="evidence" value="ECO:0007669"/>
    <property type="project" value="UniProtKB-KW"/>
</dbReference>
<dbReference type="InterPro" id="IPR051947">
    <property type="entry name" value="Sentrin-specific_protease"/>
</dbReference>
<keyword evidence="4" id="KW-0833">Ubl conjugation pathway</keyword>
<dbReference type="RefSeq" id="XP_016924158.2">
    <property type="nucleotide sequence ID" value="XM_017068669.4"/>
</dbReference>
<feature type="compositionally biased region" description="Polar residues" evidence="6">
    <location>
        <begin position="296"/>
        <end position="305"/>
    </location>
</feature>
<comment type="similarity">
    <text evidence="1">Belongs to the peptidase C48 family.</text>
</comment>
<accession>A0AB39YY18</accession>
<dbReference type="Gene3D" id="3.30.310.130">
    <property type="entry name" value="Ubiquitin-related"/>
    <property type="match status" value="1"/>
</dbReference>
<feature type="compositionally biased region" description="Basic and acidic residues" evidence="6">
    <location>
        <begin position="462"/>
        <end position="472"/>
    </location>
</feature>
<sequence>MKMERILKRRRPLSPIDLFKEPKPPTTKAVRRIALNDYIIISRQLLINRAGRDPDRRSAKMLVILESFKQYVITFTLPSSSCTVQDLLREMGVEFDERTTIDATEKSEGTFNVVVCVGFYISEATDELVKSTEKVYNEMHQAKKSAGEAAIEPKMPEPTDLSTKPAASEDINGNQQAAEASGSSKKRRHRSPSGNTPSPGTTQFHEQSGESRKPKKHKKRHSSSGKSKDSHSRQSSDRKELPEAEASTSKGNNVSLERDADARKSRKHKKHKKHSTRSSGEKPAVPKDYQSEKSKASSSTCGNSHTSRDNKSSHSQKPKQNSSTDENSRTPKKNHGSQMNQSQKSKESSSVDEKPHTSKNNHGSPSQKSKESSSTVRNLCNQKFNFDFQMIRSVKSKRSSSLDGYPHTPKENIVSHRLQLPKQSWDEEPSCSQFSNIFGTKINEFKPRSAFQSWPAVSTTSEKPKTPEERAELSRLRRLRNWNLSRDCDDDDDDDTVVLLSSSSEDEEETSTMEGQTKVAKQASESRLSTDENLTLLMYPPTGTGALSIGMKDYMCLSRGSYLNDIIIDFYLRWLKNNVIPEGQRERTHIFSTFFHKRLTTLTRPINAKQSAAQKRHERVQKWTRTVDIFDKDFIIVPFNEQAHWILAIICFPSLSGPVAYKDGDKLNHDGPIKQPLILIFDSLAVTSRHRAIAILRDYLTCEYRAKNPKRKAHIFNKDNMPGHQVEVPQQENLTDCGLYLLQYVEQFFTKPIKDYRLPITQLVKWFDLLTVTKKREDIANLIQKLMDEGNQQQRRKILPVLEFPTLNGELVEED</sequence>
<keyword evidence="5" id="KW-0378">Hydrolase</keyword>
<evidence type="ECO:0000256" key="4">
    <source>
        <dbReference type="ARBA" id="ARBA00022786"/>
    </source>
</evidence>
<evidence type="ECO:0000256" key="3">
    <source>
        <dbReference type="ARBA" id="ARBA00022670"/>
    </source>
</evidence>
<feature type="compositionally biased region" description="Polar residues" evidence="6">
    <location>
        <begin position="313"/>
        <end position="325"/>
    </location>
</feature>
<evidence type="ECO:0000256" key="6">
    <source>
        <dbReference type="SAM" id="MobiDB-lite"/>
    </source>
</evidence>
<evidence type="ECO:0000313" key="8">
    <source>
        <dbReference type="Proteomes" id="UP001652628"/>
    </source>
</evidence>
<dbReference type="InterPro" id="IPR038765">
    <property type="entry name" value="Papain-like_cys_pep_sf"/>
</dbReference>
<gene>
    <name evidence="9 10" type="primary">pira</name>
</gene>
<keyword evidence="8" id="KW-1185">Reference proteome</keyword>
<feature type="compositionally biased region" description="Basic residues" evidence="6">
    <location>
        <begin position="264"/>
        <end position="276"/>
    </location>
</feature>
<feature type="domain" description="Ubiquitin-like protease family profile" evidence="7">
    <location>
        <begin position="547"/>
        <end position="748"/>
    </location>
</feature>